<protein>
    <submittedName>
        <fullName evidence="2">Uncharacterized protein</fullName>
    </submittedName>
</protein>
<keyword evidence="3" id="KW-1185">Reference proteome</keyword>
<feature type="region of interest" description="Disordered" evidence="1">
    <location>
        <begin position="1"/>
        <end position="23"/>
    </location>
</feature>
<feature type="region of interest" description="Disordered" evidence="1">
    <location>
        <begin position="354"/>
        <end position="443"/>
    </location>
</feature>
<dbReference type="STRING" id="1157962.A0A250XRA7"/>
<evidence type="ECO:0000313" key="2">
    <source>
        <dbReference type="EMBL" id="GAX85621.1"/>
    </source>
</evidence>
<reference evidence="2 3" key="1">
    <citation type="submission" date="2017-08" db="EMBL/GenBank/DDBJ databases">
        <title>Acidophilic green algal genome provides insights into adaptation to an acidic environment.</title>
        <authorList>
            <person name="Hirooka S."/>
            <person name="Hirose Y."/>
            <person name="Kanesaki Y."/>
            <person name="Higuchi S."/>
            <person name="Fujiwara T."/>
            <person name="Onuma R."/>
            <person name="Era A."/>
            <person name="Ohbayashi R."/>
            <person name="Uzuka A."/>
            <person name="Nozaki H."/>
            <person name="Yoshikawa H."/>
            <person name="Miyagishima S.Y."/>
        </authorList>
    </citation>
    <scope>NUCLEOTIDE SEQUENCE [LARGE SCALE GENOMIC DNA]</scope>
    <source>
        <strain evidence="2 3">NIES-2499</strain>
    </source>
</reference>
<name>A0A250XRA7_9CHLO</name>
<feature type="region of interest" description="Disordered" evidence="1">
    <location>
        <begin position="292"/>
        <end position="340"/>
    </location>
</feature>
<accession>A0A250XRA7</accession>
<evidence type="ECO:0000313" key="3">
    <source>
        <dbReference type="Proteomes" id="UP000232323"/>
    </source>
</evidence>
<evidence type="ECO:0000256" key="1">
    <source>
        <dbReference type="SAM" id="MobiDB-lite"/>
    </source>
</evidence>
<organism evidence="2 3">
    <name type="scientific">Chlamydomonas eustigma</name>
    <dbReference type="NCBI Taxonomy" id="1157962"/>
    <lineage>
        <taxon>Eukaryota</taxon>
        <taxon>Viridiplantae</taxon>
        <taxon>Chlorophyta</taxon>
        <taxon>core chlorophytes</taxon>
        <taxon>Chlorophyceae</taxon>
        <taxon>CS clade</taxon>
        <taxon>Chlamydomonadales</taxon>
        <taxon>Chlamydomonadaceae</taxon>
        <taxon>Chlamydomonas</taxon>
    </lineage>
</organism>
<sequence>MRSIFRFRKQPNDNNDDILSMDTTGFESPAKEVYLQQVAKQEVYSFLKGNRKHRYDVGGASSAASTQHPVLMIPSSDVSNKGSDQGYLLSHKATKPGAGDVSEMTHQLQFNSNEHHSLEAELSFAASSAAVETSGRHESLSVTIPSKCYEEGPWGDVQAIDRISNNDTTSRDNRCPPTASTTAIMATRSRQQDCISGNRNNEDKIELLMRDVAARIIQTYWRTWRAWKRKLRSDAEERTLRMFLDSGSGCHVSATSSHKSLLPAASDRTSVISCSTSHNAIMPAATHYLTGHNLDTPNGSAASSSDHQHTSGVDQHVNSASTASTGKSLQPASSSVRHPKPAALNNIGAAAESASKVAENSGGASSRSPTSSQRAGIIISQAGHAAEERSTTNSSRAKGRNVSALPGGAGTGSEGEAWRMASKTAKGVPPATIRGSSTARGTKQRVTATKQAAATTAVQVGSSFASRPQQPPTAVAAAVASAQTPGMMTRRKSAPGGHVVYTVQPVMASASQIAITPFPSHSDNCSANGLIGYTAAAAAAAAAADPAFSSAADPAVSSAADSSLMSYRRRKTDPPQYTSATAVVKGACVGGELGVQLAAENKRDDSHLEVQPETDDVMMMGPNYRGDGHHSDRVASSRSEKNSLAAAATVVQLEAAAGATAAATVVQLEAAAGATAAATVVQLEAAAGATAALDSLQTGIDQQQQQAVGPVRLLLARLAASASGGITRDGHGSCRRGSTVVAAGALVAVDKYDGSVDGGDDAEDEVIDVGDSTDGSLLLGSADLALLLRAMETSEELQQQQELMPMCQATGDDAPQHVGQYRGSLIAGNAMSTLTAEEAELNDPVLPLQALSTERLYGCEDSECHSAAAVTSNDQAAAGEADCTADYDLMISASSPFPAPLATTTKAAAAAGAAGRMPRRTSKCSSSTLPALVAVSKSSTSQHRQEKQQTVSTAIAAEDAFSCSAAGGNTAGAFLATVECDRQASATIECDRPQASATIECDRRASATIECDRQASATIECDRQASATIECDRQASATIECDRQASGGELPSTGSRTASLGVIILPQAALKQYTSASYPTATANTVAASARGGEATSAVVQTISQPLSTAVERNSLSENVFSLSTGVPAAAAATGQMLSLPTSSSRSFGAASRSEGGLQVLTASLTSDKLQSILDFLDDVDEQHVAEDGPSSSSATEVLLTKSSESSARACGSKSSSKVHSSSHDVQKLLTRHKAELLAGQQAAADEARRQLEAVAAQHEVIMRQQRDKMLRDQEDAVDRERQAAQGRLREASERYEQQLQTQRMRLMADADLRFESLEGSRRDERKHSEEALAKAAADAKAREVRVLEESKLEREALRKTYDKQLEALREQYETGQEGWRAAIAERARREVSEREAAIKEKLTRERDEEVEAIILRLEAEHASSLEETHQKWKKKEESIVKKHVNALQEAKKAEA</sequence>
<feature type="compositionally biased region" description="Low complexity" evidence="1">
    <location>
        <begin position="361"/>
        <end position="376"/>
    </location>
</feature>
<comment type="caution">
    <text evidence="2">The sequence shown here is derived from an EMBL/GenBank/DDBJ whole genome shotgun (WGS) entry which is preliminary data.</text>
</comment>
<dbReference type="PANTHER" id="PTHR31540:SF1">
    <property type="entry name" value="CENTROSOMAL PROTEIN OF 131 KDA"/>
    <property type="match status" value="1"/>
</dbReference>
<dbReference type="GO" id="GO:0005929">
    <property type="term" value="C:cilium"/>
    <property type="evidence" value="ECO:0007669"/>
    <property type="project" value="GOC"/>
</dbReference>
<dbReference type="GO" id="GO:0035735">
    <property type="term" value="P:intraciliary transport involved in cilium assembly"/>
    <property type="evidence" value="ECO:0007669"/>
    <property type="project" value="InterPro"/>
</dbReference>
<feature type="compositionally biased region" description="Low complexity" evidence="1">
    <location>
        <begin position="1202"/>
        <end position="1220"/>
    </location>
</feature>
<feature type="non-terminal residue" evidence="2">
    <location>
        <position position="1456"/>
    </location>
</feature>
<feature type="region of interest" description="Disordered" evidence="1">
    <location>
        <begin position="1269"/>
        <end position="1294"/>
    </location>
</feature>
<feature type="compositionally biased region" description="Polar residues" evidence="1">
    <location>
        <begin position="293"/>
        <end position="336"/>
    </location>
</feature>
<dbReference type="PANTHER" id="PTHR31540">
    <property type="entry name" value="CENTROSOMAL PROTEIN OF 131 KDA"/>
    <property type="match status" value="1"/>
</dbReference>
<proteinExistence type="predicted"/>
<gene>
    <name evidence="2" type="ORF">CEUSTIGMA_g13036.t1</name>
</gene>
<feature type="region of interest" description="Disordered" evidence="1">
    <location>
        <begin position="1185"/>
        <end position="1226"/>
    </location>
</feature>
<dbReference type="InterPro" id="IPR030465">
    <property type="entry name" value="CEP131"/>
</dbReference>
<dbReference type="Proteomes" id="UP000232323">
    <property type="component" value="Unassembled WGS sequence"/>
</dbReference>
<dbReference type="EMBL" id="BEGY01000181">
    <property type="protein sequence ID" value="GAX85621.1"/>
    <property type="molecule type" value="Genomic_DNA"/>
</dbReference>